<organism evidence="2">
    <name type="scientific">Microbacterium sp. A8/3-1</name>
    <dbReference type="NCBI Taxonomy" id="3160749"/>
    <lineage>
        <taxon>Bacteria</taxon>
        <taxon>Bacillati</taxon>
        <taxon>Actinomycetota</taxon>
        <taxon>Actinomycetes</taxon>
        <taxon>Micrococcales</taxon>
        <taxon>Microbacteriaceae</taxon>
        <taxon>Microbacterium</taxon>
    </lineage>
</organism>
<dbReference type="Gene3D" id="3.40.50.1390">
    <property type="entry name" value="Resolvase, N-terminal catalytic domain"/>
    <property type="match status" value="1"/>
</dbReference>
<feature type="domain" description="Recombinase" evidence="1">
    <location>
        <begin position="153"/>
        <end position="270"/>
    </location>
</feature>
<gene>
    <name evidence="2" type="ORF">ABS642_00990</name>
</gene>
<dbReference type="InterPro" id="IPR038109">
    <property type="entry name" value="DNA_bind_recomb_sf"/>
</dbReference>
<dbReference type="Pfam" id="PF07508">
    <property type="entry name" value="Recombinase"/>
    <property type="match status" value="1"/>
</dbReference>
<dbReference type="GO" id="GO:0003677">
    <property type="term" value="F:DNA binding"/>
    <property type="evidence" value="ECO:0007669"/>
    <property type="project" value="InterPro"/>
</dbReference>
<dbReference type="GO" id="GO:0000150">
    <property type="term" value="F:DNA strand exchange activity"/>
    <property type="evidence" value="ECO:0007669"/>
    <property type="project" value="InterPro"/>
</dbReference>
<dbReference type="InterPro" id="IPR006119">
    <property type="entry name" value="Resolv_N"/>
</dbReference>
<reference evidence="2" key="1">
    <citation type="submission" date="2024-06" db="EMBL/GenBank/DDBJ databases">
        <title>Draft genome sequence of Microbacterium sp. strain A8/3-1, isolated from Oxytropis tragacanthoides Fisch. ex DC. Root nodules in the Altai region of Russia.</title>
        <authorList>
            <person name="Sazanova A."/>
            <person name="Guro P."/>
            <person name="Kuznetsova I."/>
            <person name="Belimov A."/>
            <person name="Safronova V."/>
        </authorList>
    </citation>
    <scope>NUCLEOTIDE SEQUENCE</scope>
    <source>
        <strain evidence="2">A8/3-1</strain>
    </source>
</reference>
<sequence length="472" mass="53089">MIRVSKEREGMTSPEMQRTAIQNCADANGIHIVDWVEGIDESGSDRKSAWWPRLDQSIGRMEAGEYEVILVWRFSRVGRQRLRWAVALDRVDTLGGSILSATEPIESATASGRFARGMLGELNAYQSELIGEQWKETHDRRRLAGLPHGGHHRFGYQLVDGRYEPDPITGPVLADMYRRALRGDGSGRITRWLNEEGILTTQGLPWLNTNLFQMLDSGFGAGLIVHRPGWKNKRLPKSHWKFYPGVHEAVIEPAEWSAYWQRRLQRSEPSRTIEARHLLTGLIYCAECGSRMNYSHNRYVCTAAARYKGMGRTIVTIGSDLVETAVAEWVMSLAEDTDALIEARAATTKRRVRSVNDAEAIDRRVSRIDERMASLTIKALDGRIPEAAYEATIRKLDAERTSLTDRQKSLGLVNAQREVDVREVAVTLSAAWPSLETHLRRQALQKVASAVLVGPGRGAGRVTVIPRWEVRS</sequence>
<dbReference type="SMART" id="SM00857">
    <property type="entry name" value="Resolvase"/>
    <property type="match status" value="1"/>
</dbReference>
<dbReference type="Gene3D" id="3.90.1750.20">
    <property type="entry name" value="Putative Large Serine Recombinase, Chain B, Domain 2"/>
    <property type="match status" value="1"/>
</dbReference>
<dbReference type="AlphaFoldDB" id="A0AAU7VWQ1"/>
<accession>A0AAU7VWQ1</accession>
<dbReference type="RefSeq" id="WP_350351924.1">
    <property type="nucleotide sequence ID" value="NZ_CP158357.1"/>
</dbReference>
<dbReference type="InterPro" id="IPR036162">
    <property type="entry name" value="Resolvase-like_N_sf"/>
</dbReference>
<dbReference type="SUPFAM" id="SSF53041">
    <property type="entry name" value="Resolvase-like"/>
    <property type="match status" value="1"/>
</dbReference>
<dbReference type="EMBL" id="CP158357">
    <property type="protein sequence ID" value="XBX78697.1"/>
    <property type="molecule type" value="Genomic_DNA"/>
</dbReference>
<evidence type="ECO:0000259" key="1">
    <source>
        <dbReference type="PROSITE" id="PS51737"/>
    </source>
</evidence>
<dbReference type="InterPro" id="IPR050639">
    <property type="entry name" value="SSR_resolvase"/>
</dbReference>
<dbReference type="PROSITE" id="PS51737">
    <property type="entry name" value="RECOMBINASE_DNA_BIND"/>
    <property type="match status" value="1"/>
</dbReference>
<dbReference type="Pfam" id="PF13408">
    <property type="entry name" value="Zn_ribbon_recom"/>
    <property type="match status" value="1"/>
</dbReference>
<dbReference type="PANTHER" id="PTHR30461">
    <property type="entry name" value="DNA-INVERTASE FROM LAMBDOID PROPHAGE"/>
    <property type="match status" value="1"/>
</dbReference>
<dbReference type="InterPro" id="IPR025827">
    <property type="entry name" value="Zn_ribbon_recom_dom"/>
</dbReference>
<dbReference type="Pfam" id="PF00239">
    <property type="entry name" value="Resolvase"/>
    <property type="match status" value="1"/>
</dbReference>
<name>A0AAU7VWQ1_9MICO</name>
<evidence type="ECO:0000313" key="2">
    <source>
        <dbReference type="EMBL" id="XBX78697.1"/>
    </source>
</evidence>
<dbReference type="PANTHER" id="PTHR30461:SF23">
    <property type="entry name" value="DNA RECOMBINASE-RELATED"/>
    <property type="match status" value="1"/>
</dbReference>
<protein>
    <submittedName>
        <fullName evidence="2">Recombinase family protein</fullName>
    </submittedName>
</protein>
<dbReference type="InterPro" id="IPR011109">
    <property type="entry name" value="DNA_bind_recombinase_dom"/>
</dbReference>
<proteinExistence type="predicted"/>